<feature type="compositionally biased region" description="Basic residues" evidence="2">
    <location>
        <begin position="159"/>
        <end position="173"/>
    </location>
</feature>
<dbReference type="Pfam" id="PF01253">
    <property type="entry name" value="SUI1"/>
    <property type="match status" value="1"/>
</dbReference>
<evidence type="ECO:0000259" key="3">
    <source>
        <dbReference type="PROSITE" id="PS50296"/>
    </source>
</evidence>
<accession>A0A6V2SCS0</accession>
<dbReference type="EMBL" id="HBIU01051480">
    <property type="protein sequence ID" value="CAE0644647.1"/>
    <property type="molecule type" value="Transcribed_RNA"/>
</dbReference>
<dbReference type="InterPro" id="IPR001950">
    <property type="entry name" value="SUI1"/>
</dbReference>
<dbReference type="GO" id="GO:0003729">
    <property type="term" value="F:mRNA binding"/>
    <property type="evidence" value="ECO:0007669"/>
    <property type="project" value="TreeGrafter"/>
</dbReference>
<dbReference type="Gene3D" id="3.30.780.10">
    <property type="entry name" value="SUI1-like domain"/>
    <property type="match status" value="1"/>
</dbReference>
<dbReference type="PROSITE" id="PS50296">
    <property type="entry name" value="SUI1"/>
    <property type="match status" value="1"/>
</dbReference>
<dbReference type="Pfam" id="PF21023">
    <property type="entry name" value="DENR_N"/>
    <property type="match status" value="1"/>
</dbReference>
<feature type="compositionally biased region" description="Acidic residues" evidence="2">
    <location>
        <begin position="145"/>
        <end position="155"/>
    </location>
</feature>
<dbReference type="PANTHER" id="PTHR12789:SF0">
    <property type="entry name" value="DENSITY-REGULATED PROTEIN"/>
    <property type="match status" value="1"/>
</dbReference>
<reference evidence="4" key="1">
    <citation type="submission" date="2021-01" db="EMBL/GenBank/DDBJ databases">
        <authorList>
            <person name="Corre E."/>
            <person name="Pelletier E."/>
            <person name="Niang G."/>
            <person name="Scheremetjew M."/>
            <person name="Finn R."/>
            <person name="Kale V."/>
            <person name="Holt S."/>
            <person name="Cochrane G."/>
            <person name="Meng A."/>
            <person name="Brown T."/>
            <person name="Cohen L."/>
        </authorList>
    </citation>
    <scope>NUCLEOTIDE SEQUENCE</scope>
    <source>
        <strain evidence="4">CCMP3107</strain>
    </source>
</reference>
<dbReference type="CDD" id="cd11607">
    <property type="entry name" value="DENR_C"/>
    <property type="match status" value="1"/>
</dbReference>
<dbReference type="InterPro" id="IPR048517">
    <property type="entry name" value="DENR_N"/>
</dbReference>
<dbReference type="AlphaFoldDB" id="A0A6V2SCS0"/>
<organism evidence="4">
    <name type="scientific">Heterosigma akashiwo</name>
    <name type="common">Chromophytic alga</name>
    <name type="synonym">Heterosigma carterae</name>
    <dbReference type="NCBI Taxonomy" id="2829"/>
    <lineage>
        <taxon>Eukaryota</taxon>
        <taxon>Sar</taxon>
        <taxon>Stramenopiles</taxon>
        <taxon>Ochrophyta</taxon>
        <taxon>Raphidophyceae</taxon>
        <taxon>Chattonellales</taxon>
        <taxon>Chattonellaceae</taxon>
        <taxon>Heterosigma</taxon>
    </lineage>
</organism>
<feature type="region of interest" description="Disordered" evidence="2">
    <location>
        <begin position="145"/>
        <end position="179"/>
    </location>
</feature>
<dbReference type="GO" id="GO:0001731">
    <property type="term" value="P:formation of translation preinitiation complex"/>
    <property type="evidence" value="ECO:0007669"/>
    <property type="project" value="TreeGrafter"/>
</dbReference>
<dbReference type="GO" id="GO:0002188">
    <property type="term" value="P:translation reinitiation"/>
    <property type="evidence" value="ECO:0007669"/>
    <property type="project" value="TreeGrafter"/>
</dbReference>
<dbReference type="SUPFAM" id="SSF55159">
    <property type="entry name" value="eIF1-like"/>
    <property type="match status" value="1"/>
</dbReference>
<name>A0A6V2SCS0_HETAK</name>
<feature type="compositionally biased region" description="Acidic residues" evidence="2">
    <location>
        <begin position="57"/>
        <end position="96"/>
    </location>
</feature>
<dbReference type="InterPro" id="IPR036877">
    <property type="entry name" value="SUI1_dom_sf"/>
</dbReference>
<sequence length="272" mass="29633">MAELVNAMEGINWEEKLTAFYEKHQPDKVGDISGLLAKYNGKEHQLWAALQKKYGVTEEEPAEQEGEDEEGSDDEEEAAGDAEGGEQDEEKQEEEQAAIQYPVQILYCGVCGLPPEYCENGPSYELCLPWIEANCPELLAAKAEEEAEDGEEGEEEGKKKKTKRGGKGPKKKAGPTGPGKCVISLSTRNRRKYITTITGLDSFPGVKLKVAAKACGRKFASGAAVNTTPSGEKEIVIQGDVVYDVPNLLEGEFQIPSECIFILENGKEVSIV</sequence>
<dbReference type="GO" id="GO:0003743">
    <property type="term" value="F:translation initiation factor activity"/>
    <property type="evidence" value="ECO:0007669"/>
    <property type="project" value="InterPro"/>
</dbReference>
<evidence type="ECO:0000313" key="4">
    <source>
        <dbReference type="EMBL" id="CAE0644647.1"/>
    </source>
</evidence>
<protein>
    <recommendedName>
        <fullName evidence="3">SUI1 domain-containing protein</fullName>
    </recommendedName>
</protein>
<gene>
    <name evidence="4" type="ORF">HAKA00212_LOCUS22769</name>
</gene>
<proteinExistence type="inferred from homology"/>
<dbReference type="InterPro" id="IPR046447">
    <property type="entry name" value="DENR_C"/>
</dbReference>
<evidence type="ECO:0000256" key="1">
    <source>
        <dbReference type="ARBA" id="ARBA00007514"/>
    </source>
</evidence>
<dbReference type="InterPro" id="IPR050318">
    <property type="entry name" value="DENR/SUI1_TIF"/>
</dbReference>
<evidence type="ECO:0000256" key="2">
    <source>
        <dbReference type="SAM" id="MobiDB-lite"/>
    </source>
</evidence>
<dbReference type="PANTHER" id="PTHR12789">
    <property type="entry name" value="DENSITY-REGULATED PROTEIN HOMOLOG"/>
    <property type="match status" value="1"/>
</dbReference>
<feature type="domain" description="SUI1" evidence="3">
    <location>
        <begin position="181"/>
        <end position="253"/>
    </location>
</feature>
<feature type="region of interest" description="Disordered" evidence="2">
    <location>
        <begin position="52"/>
        <end position="96"/>
    </location>
</feature>
<comment type="similarity">
    <text evidence="1">Belongs to the DENR family.</text>
</comment>